<evidence type="ECO:0000313" key="8">
    <source>
        <dbReference type="EMBL" id="KAA3679043.1"/>
    </source>
</evidence>
<feature type="disulfide bond" evidence="5">
    <location>
        <begin position="42"/>
        <end position="52"/>
    </location>
</feature>
<dbReference type="InterPro" id="IPR011050">
    <property type="entry name" value="Pectin_lyase_fold/virulence"/>
</dbReference>
<dbReference type="GO" id="GO:0045217">
    <property type="term" value="P:cell-cell junction maintenance"/>
    <property type="evidence" value="ECO:0007669"/>
    <property type="project" value="TreeGrafter"/>
</dbReference>
<dbReference type="SMART" id="SM00202">
    <property type="entry name" value="SR"/>
    <property type="match status" value="1"/>
</dbReference>
<evidence type="ECO:0000313" key="9">
    <source>
        <dbReference type="Proteomes" id="UP000324629"/>
    </source>
</evidence>
<feature type="domain" description="SRCR" evidence="7">
    <location>
        <begin position="917"/>
        <end position="1031"/>
    </location>
</feature>
<dbReference type="InterPro" id="IPR012334">
    <property type="entry name" value="Pectin_lyas_fold"/>
</dbReference>
<protein>
    <recommendedName>
        <fullName evidence="7">SRCR domain-containing protein</fullName>
    </recommendedName>
</protein>
<dbReference type="SUPFAM" id="SSF51126">
    <property type="entry name" value="Pectin lyase-like"/>
    <property type="match status" value="2"/>
</dbReference>
<evidence type="ECO:0000259" key="7">
    <source>
        <dbReference type="PROSITE" id="PS50287"/>
    </source>
</evidence>
<gene>
    <name evidence="8" type="ORF">DEA37_0004505</name>
</gene>
<evidence type="ECO:0000256" key="3">
    <source>
        <dbReference type="ARBA" id="ARBA00023157"/>
    </source>
</evidence>
<evidence type="ECO:0000256" key="1">
    <source>
        <dbReference type="ARBA" id="ARBA00022729"/>
    </source>
</evidence>
<dbReference type="GO" id="GO:0016020">
    <property type="term" value="C:membrane"/>
    <property type="evidence" value="ECO:0007669"/>
    <property type="project" value="InterPro"/>
</dbReference>
<dbReference type="Gene3D" id="3.10.250.10">
    <property type="entry name" value="SRCR-like domain"/>
    <property type="match status" value="2"/>
</dbReference>
<accession>A0A5J4NTY3</accession>
<evidence type="ECO:0000256" key="6">
    <source>
        <dbReference type="SAM" id="MobiDB-lite"/>
    </source>
</evidence>
<dbReference type="PANTHER" id="PTHR47653">
    <property type="entry name" value="PROTEIN BARK BEETLE"/>
    <property type="match status" value="1"/>
</dbReference>
<keyword evidence="3 5" id="KW-1015">Disulfide bond</keyword>
<dbReference type="Proteomes" id="UP000324629">
    <property type="component" value="Unassembled WGS sequence"/>
</dbReference>
<name>A0A5J4NTY3_9TREM</name>
<dbReference type="InterPro" id="IPR016187">
    <property type="entry name" value="CTDL_fold"/>
</dbReference>
<keyword evidence="1" id="KW-0732">Signal</keyword>
<dbReference type="InterPro" id="IPR053243">
    <property type="entry name" value="SJ_maturation_regulator"/>
</dbReference>
<evidence type="ECO:0000256" key="5">
    <source>
        <dbReference type="PROSITE-ProRule" id="PRU00196"/>
    </source>
</evidence>
<dbReference type="SUPFAM" id="SSF56487">
    <property type="entry name" value="SRCR-like"/>
    <property type="match status" value="2"/>
</dbReference>
<dbReference type="PROSITE" id="PS50287">
    <property type="entry name" value="SRCR_2"/>
    <property type="match status" value="2"/>
</dbReference>
<dbReference type="PANTHER" id="PTHR47653:SF1">
    <property type="entry name" value="DELETED IN MALIGNANT BRAIN TUMORS 1 PROTEIN"/>
    <property type="match status" value="1"/>
</dbReference>
<feature type="disulfide bond" evidence="5">
    <location>
        <begin position="998"/>
        <end position="1008"/>
    </location>
</feature>
<comment type="caution">
    <text evidence="5">Lacks conserved residue(s) required for the propagation of feature annotation.</text>
</comment>
<keyword evidence="4" id="KW-0325">Glycoprotein</keyword>
<dbReference type="Gene3D" id="2.160.20.10">
    <property type="entry name" value="Single-stranded right-handed beta-helix, Pectin lyase-like"/>
    <property type="match status" value="1"/>
</dbReference>
<dbReference type="EMBL" id="QNGE01000868">
    <property type="protein sequence ID" value="KAA3679043.1"/>
    <property type="molecule type" value="Genomic_DNA"/>
</dbReference>
<keyword evidence="9" id="KW-1185">Reference proteome</keyword>
<keyword evidence="2" id="KW-0677">Repeat</keyword>
<proteinExistence type="predicted"/>
<dbReference type="SUPFAM" id="SSF56436">
    <property type="entry name" value="C-type lectin-like"/>
    <property type="match status" value="1"/>
</dbReference>
<evidence type="ECO:0000256" key="4">
    <source>
        <dbReference type="ARBA" id="ARBA00023180"/>
    </source>
</evidence>
<reference evidence="8 9" key="1">
    <citation type="journal article" date="2019" name="Gigascience">
        <title>Whole-genome sequence of the oriental lung fluke Paragonimus westermani.</title>
        <authorList>
            <person name="Oey H."/>
            <person name="Zakrzewski M."/>
            <person name="Narain K."/>
            <person name="Devi K.R."/>
            <person name="Agatsuma T."/>
            <person name="Nawaratna S."/>
            <person name="Gobert G.N."/>
            <person name="Jones M.K."/>
            <person name="Ragan M.A."/>
            <person name="McManus D.P."/>
            <person name="Krause L."/>
        </authorList>
    </citation>
    <scope>NUCLEOTIDE SEQUENCE [LARGE SCALE GENOMIC DNA]</scope>
    <source>
        <strain evidence="8 9">IND2009</strain>
    </source>
</reference>
<evidence type="ECO:0000256" key="2">
    <source>
        <dbReference type="ARBA" id="ARBA00022737"/>
    </source>
</evidence>
<feature type="compositionally biased region" description="Basic and acidic residues" evidence="6">
    <location>
        <begin position="879"/>
        <end position="889"/>
    </location>
</feature>
<dbReference type="InterPro" id="IPR001190">
    <property type="entry name" value="SRCR"/>
</dbReference>
<comment type="caution">
    <text evidence="8">The sequence shown here is derived from an EMBL/GenBank/DDBJ whole genome shotgun (WGS) entry which is preliminary data.</text>
</comment>
<feature type="domain" description="SRCR" evidence="7">
    <location>
        <begin position="34"/>
        <end position="73"/>
    </location>
</feature>
<dbReference type="Pfam" id="PF00530">
    <property type="entry name" value="SRCR"/>
    <property type="match status" value="2"/>
</dbReference>
<organism evidence="8 9">
    <name type="scientific">Paragonimus westermani</name>
    <dbReference type="NCBI Taxonomy" id="34504"/>
    <lineage>
        <taxon>Eukaryota</taxon>
        <taxon>Metazoa</taxon>
        <taxon>Spiralia</taxon>
        <taxon>Lophotrochozoa</taxon>
        <taxon>Platyhelminthes</taxon>
        <taxon>Trematoda</taxon>
        <taxon>Digenea</taxon>
        <taxon>Plagiorchiida</taxon>
        <taxon>Troglotremata</taxon>
        <taxon>Troglotrematidae</taxon>
        <taxon>Paragonimus</taxon>
    </lineage>
</organism>
<feature type="region of interest" description="Disordered" evidence="6">
    <location>
        <begin position="869"/>
        <end position="889"/>
    </location>
</feature>
<dbReference type="InterPro" id="IPR036772">
    <property type="entry name" value="SRCR-like_dom_sf"/>
</dbReference>
<sequence length="1716" mass="193755">MCAFVDPKDWFVSRAVRDQIASNADLWANASQMPIHLANLDCQGHETELFQCRGDRALKHSCQHSADVVIRCHRPGWAGVRVTASDPGSRTPIRHVRITNAGLLDYTSTEFVPSLQLDYYSETIVDLQITQGLSHGLQIFFSHPLLGAAIFDSRIANNFETGLLTRTSGLQVHRCRLEHNLLGAGLEYNPVMTPQDMFTFNSGFVQTLTLFNQAIPTGIQRNTLPEGWQLITAQEKLHPTGVTFANVPPGHLYEKTIYRTELMADDPHQMHQIILHLLDFPVVNSPTSKDQAAVTPNATIGPTPLLPGLLPTSKLPCHTMRCLPLEGNTVEELIIFDGPMDSNDPDRLYSWHIPRDLTRLPLISAGPQLTIEFRIHGIRSGSLLFALETRDFQHTQQPRQFPGSGADAHYAAFQFEPDTRYSPIPNLVIRETVVQQNAAGLRLYHYNDPLDRWDRLFWRHTAEVFTMSNVSLIENKGVAIHIPSVSRFAEDWYLPSYAENGQTTERLSFIAYLLENCLLTDNAGGSVLAEHNHVEFANNVWSYQISNCSFRRNGDGSMQADPGPAPSEVVVSSTPKGLIFQMPFVSTQFDWRYQPVTTHRLRFLKNEFHDNHQLTFVIDGYHAHVEMTENTFENNTCQEIWPDQGSFQQGLLHFKGMEKSIQMLNNRFMRNHDCQYILQLHGLSQAPTAEKVTAHLARNIFQQNTCFSPRGAESGLGMRYELMAGVHSAKVPNFFDARLNYWATSNATEIRERIFQFDNWNSFSIVHFDNFFLNEQLFNTDTTEAQSVHRVTDSFRTGTLGGRLTSNLHLIYREEPYRVYSDLTVMPGCELRIDAGVKLEFAPHIGLLVLGRLVARGFRSQPIRFGPIPVQSNLPNRPPPDRSNEMRQVKSEHPLVVGNEDVTVRMVGRVGLTTTFVRLLGGERAEEGFVHFYNSTAQRWDVACDPQFSIEVAQVVCQELGQPTLNAIVRTSRLYDFQLYGFENPLVQKHVWMESYVCHGFETHRHQCIRRLNYDSVRCLRHQEFVFLRCAALPSGPQFTNSDLALYTWGNVRIVLHGDENDLTEGAINDQAKQSVLELSFINITNCFGDGFELITPSGFIDISNTSVSGCLGRAISMTVLNGDSTDPTTYGLSSTQILGIPTLPPQQGSLLPPPRPSPGQPVGTVAADLVRWPLEYYPFTGERHLLGFVPMCAGEKTIDIVDRLLVQYQYTWSGTHACTKIFRSVVPGRRLAWRFLAVRFYHDPFAKNTLELYNGANFNTSYLIAEVTAKMLNNHSVPVAERFTFITSSIHDILGVHLHTSPASGRFGFIAEVITLPISPERTYPELNKQMRHRIEVCEFQANQGGGIHIQSVGENGPDLYLANLRFIKNGLQLLNLTGPPAVEVRVTNTFNLAITNSYFFRHLGHVIRARLHASQVTRGTRMNITNNAIVRNRFGGALLLEGNHFNTLLVIRNYIAHNDCGQRDLVRIAGVLARPFAYNFIHDNRGAVVLNCSGEEQLSHGSRFEFNGFYKNEALNYTRRTTVFSDNSKNQFRDNYFKNNANSYELVVGNRSIIRTLPIQPGTNCPPADETCPHGWTLRLEFDSCLCYRPDSLDARLNWWGDTVSATSDYRRVDSVLQADGSRGSMAENRAQSFARSRIYDEEDDPYLIRVDYTNAYVDNSSVLGPGIHCPPTWEFNEFNCFYYFGIPMSYSEANEFCLTEVGAILASEFASSF</sequence>